<dbReference type="SUPFAM" id="SSF51905">
    <property type="entry name" value="FAD/NAD(P)-binding domain"/>
    <property type="match status" value="1"/>
</dbReference>
<dbReference type="GO" id="GO:0050660">
    <property type="term" value="F:flavin adenine dinucleotide binding"/>
    <property type="evidence" value="ECO:0007669"/>
    <property type="project" value="InterPro"/>
</dbReference>
<dbReference type="EMBL" id="CP015579">
    <property type="protein sequence ID" value="ARU95909.1"/>
    <property type="molecule type" value="Genomic_DNA"/>
</dbReference>
<evidence type="ECO:0000256" key="5">
    <source>
        <dbReference type="SAM" id="SignalP"/>
    </source>
</evidence>
<dbReference type="Proteomes" id="UP000195814">
    <property type="component" value="Chromosome"/>
</dbReference>
<dbReference type="AlphaFoldDB" id="A0A1Y0LE16"/>
<dbReference type="RefSeq" id="WP_087490248.1">
    <property type="nucleotide sequence ID" value="NZ_CP015579.1"/>
</dbReference>
<keyword evidence="9" id="KW-1185">Reference proteome</keyword>
<evidence type="ECO:0000313" key="7">
    <source>
        <dbReference type="EMBL" id="ARU95909.1"/>
    </source>
</evidence>
<evidence type="ECO:0000313" key="10">
    <source>
        <dbReference type="Proteomes" id="UP000195814"/>
    </source>
</evidence>
<dbReference type="PANTHER" id="PTHR10961:SF7">
    <property type="entry name" value="FAD DEPENDENT OXIDOREDUCTASE DOMAIN-CONTAINING PROTEIN"/>
    <property type="match status" value="1"/>
</dbReference>
<evidence type="ECO:0000256" key="1">
    <source>
        <dbReference type="ARBA" id="ARBA00001974"/>
    </source>
</evidence>
<keyword evidence="3" id="KW-0274">FAD</keyword>
<evidence type="ECO:0000256" key="4">
    <source>
        <dbReference type="ARBA" id="ARBA00023002"/>
    </source>
</evidence>
<dbReference type="Pfam" id="PF01266">
    <property type="entry name" value="DAO"/>
    <property type="match status" value="1"/>
</dbReference>
<dbReference type="Proteomes" id="UP000195729">
    <property type="component" value="Chromosome"/>
</dbReference>
<dbReference type="KEGG" id="tci:A7K98_20675"/>
<dbReference type="SUPFAM" id="SSF54373">
    <property type="entry name" value="FAD-linked reductases, C-terminal domain"/>
    <property type="match status" value="1"/>
</dbReference>
<evidence type="ECO:0000313" key="8">
    <source>
        <dbReference type="EMBL" id="ARU99949.1"/>
    </source>
</evidence>
<keyword evidence="4" id="KW-0560">Oxidoreductase</keyword>
<sequence length="375" mass="41662">MKVAVIGLGAMGSMALWQLAQAGVSVDGFEQFGLGSERSGIGGESRLFRTAYKEGAHYVPLLKRSRQLWQSLEQQTGTSLLTLCGGLTIGREDDEGISKVLQSIRQFDIAHQRPEPELARRLYPGHRFRDDEIVIFDQESGYLRPELAVTTALRKAADAGAAIYSHCPVEAVDTDSQGAYIRVNGSLRRYDKVLVTAGGWVKKLFPAMSDDIFTRKLILSWFPARDISWFSPSRFPIFTRRTQGYFSFGVPSIEGSMVKIGISTPGHIVADTDKEDFRITEPELEATRYVIRNFMHGLSEDPVRTSGHPDAFSSDKHCVIGHPPGQPDLLLMSGFSGHGFKLAPAMGEVAMQMLCEKRLTLSVDEFSLQRLNLFR</sequence>
<organism evidence="7 10">
    <name type="scientific">Tatumella citrea</name>
    <name type="common">Pantoea citrea</name>
    <dbReference type="NCBI Taxonomy" id="53336"/>
    <lineage>
        <taxon>Bacteria</taxon>
        <taxon>Pseudomonadati</taxon>
        <taxon>Pseudomonadota</taxon>
        <taxon>Gammaproteobacteria</taxon>
        <taxon>Enterobacterales</taxon>
        <taxon>Erwiniaceae</taxon>
        <taxon>Tatumella</taxon>
    </lineage>
</organism>
<feature type="chain" id="PRO_5012847108" description="FAD dependent oxidoreductase domain-containing protein" evidence="5">
    <location>
        <begin position="23"/>
        <end position="375"/>
    </location>
</feature>
<evidence type="ECO:0000259" key="6">
    <source>
        <dbReference type="Pfam" id="PF01266"/>
    </source>
</evidence>
<keyword evidence="5" id="KW-0732">Signal</keyword>
<evidence type="ECO:0000256" key="3">
    <source>
        <dbReference type="ARBA" id="ARBA00022827"/>
    </source>
</evidence>
<dbReference type="InterPro" id="IPR006076">
    <property type="entry name" value="FAD-dep_OxRdtase"/>
</dbReference>
<reference evidence="9 10" key="1">
    <citation type="submission" date="2016-05" db="EMBL/GenBank/DDBJ databases">
        <title>Complete genome sequence of two 2,5-diketo-D-glunonic acid producing strain Tatumella citrea.</title>
        <authorList>
            <person name="Duan C."/>
            <person name="Yang J."/>
            <person name="Yang S."/>
        </authorList>
    </citation>
    <scope>NUCLEOTIDE SEQUENCE [LARGE SCALE GENOMIC DNA]</scope>
    <source>
        <strain evidence="8 9">ATCC 39140</strain>
        <strain evidence="7 10">DSM 13699</strain>
    </source>
</reference>
<dbReference type="InterPro" id="IPR036188">
    <property type="entry name" value="FAD/NAD-bd_sf"/>
</dbReference>
<dbReference type="Gene3D" id="3.50.50.60">
    <property type="entry name" value="FAD/NAD(P)-binding domain"/>
    <property type="match status" value="1"/>
</dbReference>
<evidence type="ECO:0000313" key="9">
    <source>
        <dbReference type="Proteomes" id="UP000195729"/>
    </source>
</evidence>
<feature type="domain" description="FAD dependent oxidoreductase" evidence="6">
    <location>
        <begin position="2"/>
        <end position="351"/>
    </location>
</feature>
<evidence type="ECO:0000256" key="2">
    <source>
        <dbReference type="ARBA" id="ARBA00022630"/>
    </source>
</evidence>
<dbReference type="Gene3D" id="3.30.9.10">
    <property type="entry name" value="D-Amino Acid Oxidase, subunit A, domain 2"/>
    <property type="match status" value="1"/>
</dbReference>
<dbReference type="PANTHER" id="PTHR10961">
    <property type="entry name" value="PEROXISOMAL SARCOSINE OXIDASE"/>
    <property type="match status" value="1"/>
</dbReference>
<dbReference type="InterPro" id="IPR045170">
    <property type="entry name" value="MTOX"/>
</dbReference>
<feature type="signal peptide" evidence="5">
    <location>
        <begin position="1"/>
        <end position="22"/>
    </location>
</feature>
<dbReference type="OrthoDB" id="9806257at2"/>
<dbReference type="EMBL" id="CP015581">
    <property type="protein sequence ID" value="ARU99949.1"/>
    <property type="molecule type" value="Genomic_DNA"/>
</dbReference>
<protein>
    <recommendedName>
        <fullName evidence="6">FAD dependent oxidoreductase domain-containing protein</fullName>
    </recommendedName>
</protein>
<comment type="cofactor">
    <cofactor evidence="1">
        <name>FAD</name>
        <dbReference type="ChEBI" id="CHEBI:57692"/>
    </cofactor>
</comment>
<keyword evidence="2" id="KW-0285">Flavoprotein</keyword>
<dbReference type="GO" id="GO:0008115">
    <property type="term" value="F:sarcosine oxidase activity"/>
    <property type="evidence" value="ECO:0007669"/>
    <property type="project" value="TreeGrafter"/>
</dbReference>
<gene>
    <name evidence="7" type="ORF">A7K98_20675</name>
    <name evidence="8" type="ORF">A7K99_20660</name>
</gene>
<proteinExistence type="predicted"/>
<dbReference type="NCBIfam" id="NF008425">
    <property type="entry name" value="PRK11259.1"/>
    <property type="match status" value="1"/>
</dbReference>
<accession>A0A1Y0LE16</accession>
<name>A0A1Y0LE16_TATCI</name>